<feature type="non-terminal residue" evidence="8">
    <location>
        <position position="1"/>
    </location>
</feature>
<evidence type="ECO:0000256" key="3">
    <source>
        <dbReference type="ARBA" id="ARBA00023098"/>
    </source>
</evidence>
<dbReference type="STRING" id="283909.R7UPE4"/>
<dbReference type="CDD" id="cd09171">
    <property type="entry name" value="PLDc_vPLD6_like"/>
    <property type="match status" value="1"/>
</dbReference>
<evidence type="ECO:0000256" key="6">
    <source>
        <dbReference type="ARBA" id="ARBA00043167"/>
    </source>
</evidence>
<dbReference type="AlphaFoldDB" id="R7UPE4"/>
<dbReference type="OrthoDB" id="5205528at2759"/>
<keyword evidence="10" id="KW-1185">Reference proteome</keyword>
<keyword evidence="2" id="KW-0442">Lipid degradation</keyword>
<dbReference type="InterPro" id="IPR051406">
    <property type="entry name" value="PLD_domain"/>
</dbReference>
<dbReference type="EMBL" id="KB301197">
    <property type="protein sequence ID" value="ELU05817.1"/>
    <property type="molecule type" value="Genomic_DNA"/>
</dbReference>
<evidence type="ECO:0000256" key="5">
    <source>
        <dbReference type="ARBA" id="ARBA00040549"/>
    </source>
</evidence>
<feature type="domain" description="PLD phosphodiesterase" evidence="7">
    <location>
        <begin position="67"/>
        <end position="94"/>
    </location>
</feature>
<proteinExistence type="inferred from homology"/>
<evidence type="ECO:0000256" key="4">
    <source>
        <dbReference type="ARBA" id="ARBA00038012"/>
    </source>
</evidence>
<keyword evidence="1" id="KW-0378">Hydrolase</keyword>
<protein>
    <recommendedName>
        <fullName evidence="5">Mitochondrial cardiolipin hydrolase</fullName>
    </recommendedName>
    <alternativeName>
        <fullName evidence="6">Mitochondrial phospholipase</fullName>
    </alternativeName>
</protein>
<dbReference type="GO" id="GO:0016042">
    <property type="term" value="P:lipid catabolic process"/>
    <property type="evidence" value="ECO:0007669"/>
    <property type="project" value="UniProtKB-KW"/>
</dbReference>
<evidence type="ECO:0000313" key="8">
    <source>
        <dbReference type="EMBL" id="ELU05817.1"/>
    </source>
</evidence>
<dbReference type="OMA" id="WNESKPY"/>
<dbReference type="EnsemblMetazoa" id="CapteT92244">
    <property type="protein sequence ID" value="CapteP92244"/>
    <property type="gene ID" value="CapteG92244"/>
</dbReference>
<name>R7UPE4_CAPTE</name>
<dbReference type="GO" id="GO:0034587">
    <property type="term" value="P:piRNA processing"/>
    <property type="evidence" value="ECO:0007669"/>
    <property type="project" value="TreeGrafter"/>
</dbReference>
<dbReference type="GO" id="GO:0005739">
    <property type="term" value="C:mitochondrion"/>
    <property type="evidence" value="ECO:0007669"/>
    <property type="project" value="TreeGrafter"/>
</dbReference>
<evidence type="ECO:0000259" key="7">
    <source>
        <dbReference type="PROSITE" id="PS50035"/>
    </source>
</evidence>
<dbReference type="FunCoup" id="R7UPE4">
    <property type="interactions" value="107"/>
</dbReference>
<dbReference type="Proteomes" id="UP000014760">
    <property type="component" value="Unassembled WGS sequence"/>
</dbReference>
<evidence type="ECO:0000313" key="10">
    <source>
        <dbReference type="Proteomes" id="UP000014760"/>
    </source>
</evidence>
<evidence type="ECO:0000256" key="1">
    <source>
        <dbReference type="ARBA" id="ARBA00022801"/>
    </source>
</evidence>
<dbReference type="EMBL" id="AMQN01007694">
    <property type="status" value="NOT_ANNOTATED_CDS"/>
    <property type="molecule type" value="Genomic_DNA"/>
</dbReference>
<evidence type="ECO:0000256" key="2">
    <source>
        <dbReference type="ARBA" id="ARBA00022963"/>
    </source>
</evidence>
<dbReference type="InterPro" id="IPR025202">
    <property type="entry name" value="PLD-like_dom"/>
</dbReference>
<dbReference type="PROSITE" id="PS50035">
    <property type="entry name" value="PLD"/>
    <property type="match status" value="1"/>
</dbReference>
<keyword evidence="3" id="KW-0443">Lipid metabolism</keyword>
<reference evidence="10" key="1">
    <citation type="submission" date="2012-12" db="EMBL/GenBank/DDBJ databases">
        <authorList>
            <person name="Hellsten U."/>
            <person name="Grimwood J."/>
            <person name="Chapman J.A."/>
            <person name="Shapiro H."/>
            <person name="Aerts A."/>
            <person name="Otillar R.P."/>
            <person name="Terry A.Y."/>
            <person name="Boore J.L."/>
            <person name="Simakov O."/>
            <person name="Marletaz F."/>
            <person name="Cho S.-J."/>
            <person name="Edsinger-Gonzales E."/>
            <person name="Havlak P."/>
            <person name="Kuo D.-H."/>
            <person name="Larsson T."/>
            <person name="Lv J."/>
            <person name="Arendt D."/>
            <person name="Savage R."/>
            <person name="Osoegawa K."/>
            <person name="de Jong P."/>
            <person name="Lindberg D.R."/>
            <person name="Seaver E.C."/>
            <person name="Weisblat D.A."/>
            <person name="Putnam N.H."/>
            <person name="Grigoriev I.V."/>
            <person name="Rokhsar D.S."/>
        </authorList>
    </citation>
    <scope>NUCLEOTIDE SEQUENCE</scope>
    <source>
        <strain evidence="10">I ESC-2004</strain>
    </source>
</reference>
<dbReference type="SUPFAM" id="SSF56024">
    <property type="entry name" value="Phospholipase D/nuclease"/>
    <property type="match status" value="1"/>
</dbReference>
<sequence length="132" mass="15397">RYLTSAHLSLDICLFIITCRDLADVIVMLYKRGVKVRVISDREQINAMGSQIDRLQAEGIQVRFGQQSYLMHHKFAVVDRWLLVNGSFNWTRQAIAGNNENVFVTENDQIVTSYREEFNRLWSDFDPKKKNA</sequence>
<organism evidence="8">
    <name type="scientific">Capitella teleta</name>
    <name type="common">Polychaete worm</name>
    <dbReference type="NCBI Taxonomy" id="283909"/>
    <lineage>
        <taxon>Eukaryota</taxon>
        <taxon>Metazoa</taxon>
        <taxon>Spiralia</taxon>
        <taxon>Lophotrochozoa</taxon>
        <taxon>Annelida</taxon>
        <taxon>Polychaeta</taxon>
        <taxon>Sedentaria</taxon>
        <taxon>Scolecida</taxon>
        <taxon>Capitellidae</taxon>
        <taxon>Capitella</taxon>
    </lineage>
</organism>
<dbReference type="PANTHER" id="PTHR43856:SF1">
    <property type="entry name" value="MITOCHONDRIAL CARDIOLIPIN HYDROLASE"/>
    <property type="match status" value="1"/>
</dbReference>
<dbReference type="GO" id="GO:0016891">
    <property type="term" value="F:RNA endonuclease activity producing 5'-phosphomonoesters, hydrolytic mechanism"/>
    <property type="evidence" value="ECO:0007669"/>
    <property type="project" value="TreeGrafter"/>
</dbReference>
<accession>R7UPE4</accession>
<evidence type="ECO:0000313" key="9">
    <source>
        <dbReference type="EnsemblMetazoa" id="CapteP92244"/>
    </source>
</evidence>
<comment type="similarity">
    <text evidence="4">Belongs to the phospholipase D family. MitoPLD/Zucchini subfamily.</text>
</comment>
<dbReference type="Gene3D" id="3.30.870.10">
    <property type="entry name" value="Endonuclease Chain A"/>
    <property type="match status" value="1"/>
</dbReference>
<dbReference type="PANTHER" id="PTHR43856">
    <property type="entry name" value="CARDIOLIPIN HYDROLASE"/>
    <property type="match status" value="1"/>
</dbReference>
<reference evidence="8 10" key="2">
    <citation type="journal article" date="2013" name="Nature">
        <title>Insights into bilaterian evolution from three spiralian genomes.</title>
        <authorList>
            <person name="Simakov O."/>
            <person name="Marletaz F."/>
            <person name="Cho S.J."/>
            <person name="Edsinger-Gonzales E."/>
            <person name="Havlak P."/>
            <person name="Hellsten U."/>
            <person name="Kuo D.H."/>
            <person name="Larsson T."/>
            <person name="Lv J."/>
            <person name="Arendt D."/>
            <person name="Savage R."/>
            <person name="Osoegawa K."/>
            <person name="de Jong P."/>
            <person name="Grimwood J."/>
            <person name="Chapman J.A."/>
            <person name="Shapiro H."/>
            <person name="Aerts A."/>
            <person name="Otillar R.P."/>
            <person name="Terry A.Y."/>
            <person name="Boore J.L."/>
            <person name="Grigoriev I.V."/>
            <person name="Lindberg D.R."/>
            <person name="Seaver E.C."/>
            <person name="Weisblat D.A."/>
            <person name="Putnam N.H."/>
            <person name="Rokhsar D.S."/>
        </authorList>
    </citation>
    <scope>NUCLEOTIDE SEQUENCE</scope>
    <source>
        <strain evidence="8 10">I ESC-2004</strain>
    </source>
</reference>
<dbReference type="EMBL" id="AMQN01007695">
    <property type="status" value="NOT_ANNOTATED_CDS"/>
    <property type="molecule type" value="Genomic_DNA"/>
</dbReference>
<reference evidence="9" key="3">
    <citation type="submission" date="2015-06" db="UniProtKB">
        <authorList>
            <consortium name="EnsemblMetazoa"/>
        </authorList>
    </citation>
    <scope>IDENTIFICATION</scope>
</reference>
<dbReference type="Pfam" id="PF13091">
    <property type="entry name" value="PLDc_2"/>
    <property type="match status" value="1"/>
</dbReference>
<dbReference type="InterPro" id="IPR001736">
    <property type="entry name" value="PLipase_D/transphosphatidylase"/>
</dbReference>
<dbReference type="HOGENOM" id="CLU_080814_0_2_1"/>
<gene>
    <name evidence="8" type="ORF">CAPTEDRAFT_92244</name>
</gene>